<gene>
    <name evidence="12" type="primary">G</name>
</gene>
<name>A0A1L2YZV1_9RHAB</name>
<evidence type="ECO:0000256" key="7">
    <source>
        <dbReference type="ARBA" id="ARBA00023136"/>
    </source>
</evidence>
<evidence type="ECO:0000256" key="3">
    <source>
        <dbReference type="ARBA" id="ARBA00022729"/>
    </source>
</evidence>
<accession>A0A1L2YZV1</accession>
<evidence type="ECO:0000259" key="11">
    <source>
        <dbReference type="Pfam" id="PF24833"/>
    </source>
</evidence>
<keyword evidence="13" id="KW-1185">Reference proteome</keyword>
<dbReference type="Pfam" id="PF00974">
    <property type="entry name" value="Rhabdo_glycop_FD"/>
    <property type="match status" value="1"/>
</dbReference>
<organism evidence="12">
    <name type="scientific">Caligus rogercresseyi rhabdovirus</name>
    <dbReference type="NCBI Taxonomy" id="1921414"/>
    <lineage>
        <taxon>Viruses</taxon>
        <taxon>Riboviria</taxon>
        <taxon>Orthornavirae</taxon>
        <taxon>Negarnaviricota</taxon>
        <taxon>Haploviricotina</taxon>
        <taxon>Monjiviricetes</taxon>
        <taxon>Mononegavirales</taxon>
        <taxon>Rhabdoviridae</taxon>
        <taxon>Alpharhabdovirinae</taxon>
        <taxon>Caligrhavirus</taxon>
        <taxon>Caligrhavirus caligus</taxon>
    </lineage>
</organism>
<keyword evidence="7 9" id="KW-0472">Membrane</keyword>
<evidence type="ECO:0000256" key="5">
    <source>
        <dbReference type="ARBA" id="ARBA00022879"/>
    </source>
</evidence>
<evidence type="ECO:0000256" key="6">
    <source>
        <dbReference type="ARBA" id="ARBA00022989"/>
    </source>
</evidence>
<keyword evidence="8" id="KW-0325">Glycoprotein</keyword>
<dbReference type="InterPro" id="IPR001903">
    <property type="entry name" value="Rhabdo_glycop_FD"/>
</dbReference>
<evidence type="ECO:0000256" key="2">
    <source>
        <dbReference type="ARBA" id="ARBA00022692"/>
    </source>
</evidence>
<dbReference type="GO" id="GO:0055036">
    <property type="term" value="C:virion membrane"/>
    <property type="evidence" value="ECO:0007669"/>
    <property type="project" value="UniProtKB-SubCell"/>
</dbReference>
<dbReference type="Proteomes" id="UP000296994">
    <property type="component" value="Segment"/>
</dbReference>
<evidence type="ECO:0000259" key="10">
    <source>
        <dbReference type="Pfam" id="PF00974"/>
    </source>
</evidence>
<dbReference type="SUPFAM" id="SSF161008">
    <property type="entry name" value="Viral glycoprotein ectodomain-like"/>
    <property type="match status" value="1"/>
</dbReference>
<evidence type="ECO:0000256" key="4">
    <source>
        <dbReference type="ARBA" id="ARBA00022844"/>
    </source>
</evidence>
<keyword evidence="5" id="KW-0261">Viral envelope protein</keyword>
<feature type="domain" description="Spike glycoprotein fusion" evidence="10">
    <location>
        <begin position="107"/>
        <end position="205"/>
    </location>
</feature>
<evidence type="ECO:0000313" key="13">
    <source>
        <dbReference type="Proteomes" id="UP000296994"/>
    </source>
</evidence>
<evidence type="ECO:0000256" key="9">
    <source>
        <dbReference type="SAM" id="Phobius"/>
    </source>
</evidence>
<reference evidence="12" key="1">
    <citation type="submission" date="2016-11" db="EMBL/GenBank/DDBJ databases">
        <title>The complete genome of CrRV-Ch01, a new species in Rhabdoviridae infecting the parasitic copepod, Caligus rogercresseyi, present on farmed Atlantic salmon (Salmo salar) in Chile.</title>
        <authorList>
            <person name="Okland A.L."/>
            <person name="Nylund A."/>
            <person name="Skoge R.H."/>
        </authorList>
    </citation>
    <scope>NUCLEOTIDE SEQUENCE [LARGE SCALE GENOMIC DNA]</scope>
    <source>
        <strain evidence="12">CrRV-Ch01</strain>
    </source>
</reference>
<protein>
    <submittedName>
        <fullName evidence="12">Glycoprotein</fullName>
    </submittedName>
</protein>
<feature type="transmembrane region" description="Helical" evidence="9">
    <location>
        <begin position="494"/>
        <end position="516"/>
    </location>
</feature>
<evidence type="ECO:0000256" key="1">
    <source>
        <dbReference type="ARBA" id="ARBA00004563"/>
    </source>
</evidence>
<feature type="domain" description="Spike glycoprotein G central" evidence="11">
    <location>
        <begin position="327"/>
        <end position="378"/>
    </location>
</feature>
<dbReference type="GO" id="GO:0019031">
    <property type="term" value="C:viral envelope"/>
    <property type="evidence" value="ECO:0007669"/>
    <property type="project" value="UniProtKB-KW"/>
</dbReference>
<comment type="subcellular location">
    <subcellularLocation>
        <location evidence="1">Virion membrane</location>
        <topology evidence="1">Single-pass type I membrane protein</topology>
    </subcellularLocation>
</comment>
<dbReference type="GeneID" id="40526791"/>
<sequence length="537" mass="60690">MKSVFFFFVILFNTMDADLSIPLGNTNNLPGLTTPLEPIVEGRSRTSRKEKDFGEMTVLPLRRLEPWRECAIADLQCPPRYDFGEKIGSLITTEKLWPVRGLSVLQEGYFCTKTSRDRTCSTSFFGSEDLSGSEEYLYPNDSDCLKEVKSLESGRYSPPVWPEHTCAWMATRTVTLVQYQLNLHNVLWEDIGGTYHDAKLKGGKCSTRICSTNNPGVLWIRGKKANHLLRPEDRLPCKIYENKTSSILQVHCDYHHPLHFKVGACKFSYRGESGIRSEEGVGLAWDLKKGSKIARYVGPECDKKKTPIYQWSANSKFRYDAATKADDDLHARCLDALVRIREHKDISQWDLGYFYPSSPGPFPAYRLNKSSKVLECSKYLFTLKEVKSGRSLVDYLPEESIIPDPRTGEKLGVSGLIVKNDSSVYVPHQRSNQMISWEHHLGPKDKVEISRMSLTPNVDDNTLLFSEDPQNHATENGTSQATFLSHLGFGIEHLFYTLLGLSIAGLVGVCVVKVCLENAFKCGCKYCSRSDLDDYSH</sequence>
<dbReference type="InterPro" id="IPR055447">
    <property type="entry name" value="Rhabdo_glycop_CD"/>
</dbReference>
<keyword evidence="6 9" id="KW-1133">Transmembrane helix</keyword>
<keyword evidence="4" id="KW-0946">Virion</keyword>
<dbReference type="EMBL" id="KY203909">
    <property type="protein sequence ID" value="APF32077.1"/>
    <property type="molecule type" value="Viral_cRNA"/>
</dbReference>
<keyword evidence="3" id="KW-0732">Signal</keyword>
<proteinExistence type="predicted"/>
<evidence type="ECO:0000313" key="12">
    <source>
        <dbReference type="EMBL" id="APF32077.1"/>
    </source>
</evidence>
<dbReference type="Pfam" id="PF24833">
    <property type="entry name" value="Rhabdo_glycop_CD"/>
    <property type="match status" value="1"/>
</dbReference>
<dbReference type="RefSeq" id="YP_009666515.1">
    <property type="nucleotide sequence ID" value="NC_043525.1"/>
</dbReference>
<evidence type="ECO:0000256" key="8">
    <source>
        <dbReference type="ARBA" id="ARBA00023180"/>
    </source>
</evidence>
<keyword evidence="2 9" id="KW-0812">Transmembrane</keyword>
<dbReference type="KEGG" id="vg:40526791"/>